<feature type="compositionally biased region" description="Basic and acidic residues" evidence="1">
    <location>
        <begin position="170"/>
        <end position="180"/>
    </location>
</feature>
<reference evidence="2 3" key="1">
    <citation type="journal article" date="2012" name="Genome Biol.">
        <title>Genome and low-iron response of an oceanic diatom adapted to chronic iron limitation.</title>
        <authorList>
            <person name="Lommer M."/>
            <person name="Specht M."/>
            <person name="Roy A.S."/>
            <person name="Kraemer L."/>
            <person name="Andreson R."/>
            <person name="Gutowska M.A."/>
            <person name="Wolf J."/>
            <person name="Bergner S.V."/>
            <person name="Schilhabel M.B."/>
            <person name="Klostermeier U.C."/>
            <person name="Beiko R.G."/>
            <person name="Rosenstiel P."/>
            <person name="Hippler M."/>
            <person name="Laroche J."/>
        </authorList>
    </citation>
    <scope>NUCLEOTIDE SEQUENCE [LARGE SCALE GENOMIC DNA]</scope>
    <source>
        <strain evidence="2 3">CCMP1005</strain>
    </source>
</reference>
<evidence type="ECO:0000256" key="1">
    <source>
        <dbReference type="SAM" id="MobiDB-lite"/>
    </source>
</evidence>
<accession>K0TI43</accession>
<sequence>MEAIIFISWPSTSVSDDFDESNPTPSVRPHSDWWSETSKLLGMLRSFSRSSSSSMLSLKQLAASSCARCPQVSGSTLTSSFHTSGVVQRPGGKKEERNPKISINLEQLRMAARGMGRRAPICHEQHERVMNSLEAAKYEYIMEVSQPLFSAEREEKVSLNELPVRQVPRRAREDEEKGRK</sequence>
<feature type="region of interest" description="Disordered" evidence="1">
    <location>
        <begin position="159"/>
        <end position="180"/>
    </location>
</feature>
<protein>
    <submittedName>
        <fullName evidence="2">Uncharacterized protein</fullName>
    </submittedName>
</protein>
<gene>
    <name evidence="2" type="ORF">THAOC_04908</name>
</gene>
<keyword evidence="3" id="KW-1185">Reference proteome</keyword>
<evidence type="ECO:0000313" key="3">
    <source>
        <dbReference type="Proteomes" id="UP000266841"/>
    </source>
</evidence>
<dbReference type="AlphaFoldDB" id="K0TI43"/>
<organism evidence="2 3">
    <name type="scientific">Thalassiosira oceanica</name>
    <name type="common">Marine diatom</name>
    <dbReference type="NCBI Taxonomy" id="159749"/>
    <lineage>
        <taxon>Eukaryota</taxon>
        <taxon>Sar</taxon>
        <taxon>Stramenopiles</taxon>
        <taxon>Ochrophyta</taxon>
        <taxon>Bacillariophyta</taxon>
        <taxon>Coscinodiscophyceae</taxon>
        <taxon>Thalassiosirophycidae</taxon>
        <taxon>Thalassiosirales</taxon>
        <taxon>Thalassiosiraceae</taxon>
        <taxon>Thalassiosira</taxon>
    </lineage>
</organism>
<name>K0TI43_THAOC</name>
<dbReference type="Proteomes" id="UP000266841">
    <property type="component" value="Unassembled WGS sequence"/>
</dbReference>
<proteinExistence type="predicted"/>
<dbReference type="EMBL" id="AGNL01004474">
    <property type="protein sequence ID" value="EJK73466.1"/>
    <property type="molecule type" value="Genomic_DNA"/>
</dbReference>
<dbReference type="OrthoDB" id="34906at2759"/>
<comment type="caution">
    <text evidence="2">The sequence shown here is derived from an EMBL/GenBank/DDBJ whole genome shotgun (WGS) entry which is preliminary data.</text>
</comment>
<evidence type="ECO:0000313" key="2">
    <source>
        <dbReference type="EMBL" id="EJK73466.1"/>
    </source>
</evidence>